<dbReference type="GO" id="GO:0032259">
    <property type="term" value="P:methylation"/>
    <property type="evidence" value="ECO:0007669"/>
    <property type="project" value="UniProtKB-KW"/>
</dbReference>
<accession>A0A7W7ZNS4</accession>
<dbReference type="EMBL" id="JACHIO010000005">
    <property type="protein sequence ID" value="MBB5063028.1"/>
    <property type="molecule type" value="Genomic_DNA"/>
</dbReference>
<reference evidence="2 3" key="1">
    <citation type="submission" date="2020-08" db="EMBL/GenBank/DDBJ databases">
        <title>Genomic Encyclopedia of Type Strains, Phase IV (KMG-V): Genome sequencing to study the core and pangenomes of soil and plant-associated prokaryotes.</title>
        <authorList>
            <person name="Whitman W."/>
        </authorList>
    </citation>
    <scope>NUCLEOTIDE SEQUENCE [LARGE SCALE GENOMIC DNA]</scope>
    <source>
        <strain evidence="2 3">X5P3</strain>
    </source>
</reference>
<evidence type="ECO:0000313" key="3">
    <source>
        <dbReference type="Proteomes" id="UP000584867"/>
    </source>
</evidence>
<dbReference type="GO" id="GO:0008757">
    <property type="term" value="F:S-adenosylmethionine-dependent methyltransferase activity"/>
    <property type="evidence" value="ECO:0007669"/>
    <property type="project" value="InterPro"/>
</dbReference>
<dbReference type="CDD" id="cd02440">
    <property type="entry name" value="AdoMet_MTases"/>
    <property type="match status" value="1"/>
</dbReference>
<dbReference type="InterPro" id="IPR029063">
    <property type="entry name" value="SAM-dependent_MTases_sf"/>
</dbReference>
<dbReference type="Proteomes" id="UP000584867">
    <property type="component" value="Unassembled WGS sequence"/>
</dbReference>
<keyword evidence="2" id="KW-0808">Transferase</keyword>
<dbReference type="InterPro" id="IPR013216">
    <property type="entry name" value="Methyltransf_11"/>
</dbReference>
<dbReference type="AlphaFoldDB" id="A0A7W7ZNS4"/>
<protein>
    <submittedName>
        <fullName evidence="2">2-polyprenyl-3-methyl-5-hydroxy-6-metoxy-1, 4-benzoquinol methylase</fullName>
    </submittedName>
</protein>
<name>A0A7W7ZNS4_9BACT</name>
<feature type="domain" description="Methyltransferase type 11" evidence="1">
    <location>
        <begin position="6"/>
        <end position="89"/>
    </location>
</feature>
<evidence type="ECO:0000313" key="2">
    <source>
        <dbReference type="EMBL" id="MBB5063028.1"/>
    </source>
</evidence>
<organism evidence="2 3">
    <name type="scientific">Granulicella mallensis</name>
    <dbReference type="NCBI Taxonomy" id="940614"/>
    <lineage>
        <taxon>Bacteria</taxon>
        <taxon>Pseudomonadati</taxon>
        <taxon>Acidobacteriota</taxon>
        <taxon>Terriglobia</taxon>
        <taxon>Terriglobales</taxon>
        <taxon>Acidobacteriaceae</taxon>
        <taxon>Granulicella</taxon>
    </lineage>
</organism>
<comment type="caution">
    <text evidence="2">The sequence shown here is derived from an EMBL/GenBank/DDBJ whole genome shotgun (WGS) entry which is preliminary data.</text>
</comment>
<gene>
    <name evidence="2" type="ORF">HDF15_001368</name>
</gene>
<keyword evidence="2" id="KW-0489">Methyltransferase</keyword>
<sequence>MILEAGGGSWSHINIPASAQITVVDISAEQLEMHQTAHHKILGDLHVVDLGTSSCDVAIIWNVIEHLENPALVLDKLRDALRPNGVIIIAAPHPASLQAMVTKWTPHWYTSLS</sequence>
<dbReference type="Gene3D" id="3.40.50.150">
    <property type="entry name" value="Vaccinia Virus protein VP39"/>
    <property type="match status" value="1"/>
</dbReference>
<proteinExistence type="predicted"/>
<dbReference type="Pfam" id="PF08241">
    <property type="entry name" value="Methyltransf_11"/>
    <property type="match status" value="1"/>
</dbReference>
<evidence type="ECO:0000259" key="1">
    <source>
        <dbReference type="Pfam" id="PF08241"/>
    </source>
</evidence>
<dbReference type="RefSeq" id="WP_184253896.1">
    <property type="nucleotide sequence ID" value="NZ_JACHIO010000005.1"/>
</dbReference>
<dbReference type="SUPFAM" id="SSF53335">
    <property type="entry name" value="S-adenosyl-L-methionine-dependent methyltransferases"/>
    <property type="match status" value="1"/>
</dbReference>